<proteinExistence type="predicted"/>
<feature type="region of interest" description="Disordered" evidence="1">
    <location>
        <begin position="137"/>
        <end position="177"/>
    </location>
</feature>
<organism evidence="3 4">
    <name type="scientific">Cristinia sonorae</name>
    <dbReference type="NCBI Taxonomy" id="1940300"/>
    <lineage>
        <taxon>Eukaryota</taxon>
        <taxon>Fungi</taxon>
        <taxon>Dikarya</taxon>
        <taxon>Basidiomycota</taxon>
        <taxon>Agaricomycotina</taxon>
        <taxon>Agaricomycetes</taxon>
        <taxon>Agaricomycetidae</taxon>
        <taxon>Agaricales</taxon>
        <taxon>Pleurotineae</taxon>
        <taxon>Stephanosporaceae</taxon>
        <taxon>Cristinia</taxon>
    </lineage>
</organism>
<reference evidence="3" key="1">
    <citation type="journal article" date="2021" name="New Phytol.">
        <title>Evolutionary innovations through gain and loss of genes in the ectomycorrhizal Boletales.</title>
        <authorList>
            <person name="Wu G."/>
            <person name="Miyauchi S."/>
            <person name="Morin E."/>
            <person name="Kuo A."/>
            <person name="Drula E."/>
            <person name="Varga T."/>
            <person name="Kohler A."/>
            <person name="Feng B."/>
            <person name="Cao Y."/>
            <person name="Lipzen A."/>
            <person name="Daum C."/>
            <person name="Hundley H."/>
            <person name="Pangilinan J."/>
            <person name="Johnson J."/>
            <person name="Barry K."/>
            <person name="LaButti K."/>
            <person name="Ng V."/>
            <person name="Ahrendt S."/>
            <person name="Min B."/>
            <person name="Choi I.G."/>
            <person name="Park H."/>
            <person name="Plett J.M."/>
            <person name="Magnuson J."/>
            <person name="Spatafora J.W."/>
            <person name="Nagy L.G."/>
            <person name="Henrissat B."/>
            <person name="Grigoriev I.V."/>
            <person name="Yang Z.L."/>
            <person name="Xu J."/>
            <person name="Martin F.M."/>
        </authorList>
    </citation>
    <scope>NUCLEOTIDE SEQUENCE</scope>
    <source>
        <strain evidence="3">KKN 215</strain>
    </source>
</reference>
<evidence type="ECO:0000256" key="2">
    <source>
        <dbReference type="SAM" id="Phobius"/>
    </source>
</evidence>
<keyword evidence="2" id="KW-0472">Membrane</keyword>
<comment type="caution">
    <text evidence="3">The sequence shown here is derived from an EMBL/GenBank/DDBJ whole genome shotgun (WGS) entry which is preliminary data.</text>
</comment>
<keyword evidence="2" id="KW-0812">Transmembrane</keyword>
<feature type="transmembrane region" description="Helical" evidence="2">
    <location>
        <begin position="55"/>
        <end position="72"/>
    </location>
</feature>
<dbReference type="AlphaFoldDB" id="A0A8K0XS75"/>
<dbReference type="Proteomes" id="UP000813824">
    <property type="component" value="Unassembled WGS sequence"/>
</dbReference>
<keyword evidence="4" id="KW-1185">Reference proteome</keyword>
<dbReference type="EMBL" id="JAEVFJ010000009">
    <property type="protein sequence ID" value="KAH8102664.1"/>
    <property type="molecule type" value="Genomic_DNA"/>
</dbReference>
<accession>A0A8K0XS75</accession>
<feature type="transmembrane region" description="Helical" evidence="2">
    <location>
        <begin position="78"/>
        <end position="102"/>
    </location>
</feature>
<name>A0A8K0XS75_9AGAR</name>
<feature type="transmembrane region" description="Helical" evidence="2">
    <location>
        <begin position="20"/>
        <end position="43"/>
    </location>
</feature>
<keyword evidence="2" id="KW-1133">Transmembrane helix</keyword>
<protein>
    <submittedName>
        <fullName evidence="3">Uncharacterized protein</fullName>
    </submittedName>
</protein>
<sequence>MAEFIQALDPSKLLLAESVLSFATTPFTAPLYNFPLFLFGVYAQENQEANDSLKLFSGFTAVSVLFDIIWMSNNTQHWFIRTFTVIIMLLKFPTALACLALLRQRGAQFSGLGSFRAHDAAGATVWSMPGGFASNGDRDGYQTVDEPPLSTSPRPHVPPSAPAPTTQPNAPGAYQSV</sequence>
<evidence type="ECO:0000313" key="3">
    <source>
        <dbReference type="EMBL" id="KAH8102664.1"/>
    </source>
</evidence>
<evidence type="ECO:0000256" key="1">
    <source>
        <dbReference type="SAM" id="MobiDB-lite"/>
    </source>
</evidence>
<gene>
    <name evidence="3" type="ORF">BXZ70DRAFT_1006572</name>
</gene>
<dbReference type="OrthoDB" id="2500246at2759"/>
<evidence type="ECO:0000313" key="4">
    <source>
        <dbReference type="Proteomes" id="UP000813824"/>
    </source>
</evidence>